<dbReference type="Proteomes" id="UP001162480">
    <property type="component" value="Chromosome 8"/>
</dbReference>
<dbReference type="EMBL" id="OX597821">
    <property type="protein sequence ID" value="CAI9726984.1"/>
    <property type="molecule type" value="Genomic_DNA"/>
</dbReference>
<organism evidence="1 2">
    <name type="scientific">Octopus vulgaris</name>
    <name type="common">Common octopus</name>
    <dbReference type="NCBI Taxonomy" id="6645"/>
    <lineage>
        <taxon>Eukaryota</taxon>
        <taxon>Metazoa</taxon>
        <taxon>Spiralia</taxon>
        <taxon>Lophotrochozoa</taxon>
        <taxon>Mollusca</taxon>
        <taxon>Cephalopoda</taxon>
        <taxon>Coleoidea</taxon>
        <taxon>Octopodiformes</taxon>
        <taxon>Octopoda</taxon>
        <taxon>Incirrata</taxon>
        <taxon>Octopodidae</taxon>
        <taxon>Octopus</taxon>
    </lineage>
</organism>
<evidence type="ECO:0000313" key="2">
    <source>
        <dbReference type="Proteomes" id="UP001162480"/>
    </source>
</evidence>
<proteinExistence type="predicted"/>
<protein>
    <submittedName>
        <fullName evidence="1">Uncharacterized protein</fullName>
    </submittedName>
</protein>
<gene>
    <name evidence="1" type="ORF">OCTVUL_1B017402</name>
</gene>
<keyword evidence="2" id="KW-1185">Reference proteome</keyword>
<sequence>MQERERATTVTAAEAINNIINIIKASFAEVVTTNELYSLSEKDEKEELDVAQFRKIEERKAELTLPPETRVTLATMTFLYHCMC</sequence>
<dbReference type="AlphaFoldDB" id="A0AA36B3L0"/>
<name>A0AA36B3L0_OCTVU</name>
<reference evidence="1" key="1">
    <citation type="submission" date="2023-08" db="EMBL/GenBank/DDBJ databases">
        <authorList>
            <person name="Alioto T."/>
            <person name="Alioto T."/>
            <person name="Gomez Garrido J."/>
        </authorList>
    </citation>
    <scope>NUCLEOTIDE SEQUENCE</scope>
</reference>
<evidence type="ECO:0000313" key="1">
    <source>
        <dbReference type="EMBL" id="CAI9726984.1"/>
    </source>
</evidence>
<accession>A0AA36B3L0</accession>